<keyword evidence="2" id="KW-1185">Reference proteome</keyword>
<evidence type="ECO:0000313" key="1">
    <source>
        <dbReference type="EMBL" id="CZT09084.1"/>
    </source>
</evidence>
<dbReference type="InParanoid" id="A0A1E1LF97"/>
<proteinExistence type="predicted"/>
<evidence type="ECO:0000313" key="2">
    <source>
        <dbReference type="Proteomes" id="UP000178129"/>
    </source>
</evidence>
<dbReference type="Proteomes" id="UP000178129">
    <property type="component" value="Unassembled WGS sequence"/>
</dbReference>
<protein>
    <submittedName>
        <fullName evidence="1">Uncharacterized protein</fullName>
    </submittedName>
</protein>
<comment type="caution">
    <text evidence="1">The sequence shown here is derived from an EMBL/GenBank/DDBJ whole genome shotgun (WGS) entry which is preliminary data.</text>
</comment>
<dbReference type="EMBL" id="FJUW01000048">
    <property type="protein sequence ID" value="CZT09084.1"/>
    <property type="molecule type" value="Genomic_DNA"/>
</dbReference>
<name>A0A1E1LF97_9HELO</name>
<reference evidence="2" key="1">
    <citation type="submission" date="2016-03" db="EMBL/GenBank/DDBJ databases">
        <authorList>
            <person name="Ploux O."/>
        </authorList>
    </citation>
    <scope>NUCLEOTIDE SEQUENCE [LARGE SCALE GENOMIC DNA]</scope>
    <source>
        <strain evidence="2">UK7</strain>
    </source>
</reference>
<accession>A0A1E1LF97</accession>
<sequence length="176" mass="19858">MREDTVDSMGRLQAADPVFNNGDWDGPEHLVTTTKPHDAYQLFAYGEINSSVTRIMASSVLGVTREFGAKVSVPEVMTDSSTCQQSEGYCRWYGHAPSCGTSHFSWGEYDGDEKLIATTEYHNRHQLLYAKDINEDCFDKYGTGCWLGYKRLWYKKTPYTLAETAESGLQLTLSRP</sequence>
<organism evidence="1 2">
    <name type="scientific">Rhynchosporium graminicola</name>
    <dbReference type="NCBI Taxonomy" id="2792576"/>
    <lineage>
        <taxon>Eukaryota</taxon>
        <taxon>Fungi</taxon>
        <taxon>Dikarya</taxon>
        <taxon>Ascomycota</taxon>
        <taxon>Pezizomycotina</taxon>
        <taxon>Leotiomycetes</taxon>
        <taxon>Helotiales</taxon>
        <taxon>Ploettnerulaceae</taxon>
        <taxon>Rhynchosporium</taxon>
    </lineage>
</organism>
<gene>
    <name evidence="1" type="ORF">RCO7_09889</name>
</gene>
<dbReference type="AlphaFoldDB" id="A0A1E1LF97"/>